<dbReference type="Proteomes" id="UP000182257">
    <property type="component" value="Unassembled WGS sequence"/>
</dbReference>
<proteinExistence type="predicted"/>
<keyword evidence="6" id="KW-0812">Transmembrane</keyword>
<dbReference type="InterPro" id="IPR003661">
    <property type="entry name" value="HisK_dim/P_dom"/>
</dbReference>
<dbReference type="SUPFAM" id="SSF55874">
    <property type="entry name" value="ATPase domain of HSP90 chaperone/DNA topoisomerase II/histidine kinase"/>
    <property type="match status" value="1"/>
</dbReference>
<protein>
    <recommendedName>
        <fullName evidence="2">histidine kinase</fullName>
        <ecNumber evidence="2">2.7.13.3</ecNumber>
    </recommendedName>
</protein>
<dbReference type="AlphaFoldDB" id="A0A1H4CI26"/>
<dbReference type="InterPro" id="IPR036890">
    <property type="entry name" value="HATPase_C_sf"/>
</dbReference>
<feature type="domain" description="Histidine kinase" evidence="7">
    <location>
        <begin position="50"/>
        <end position="266"/>
    </location>
</feature>
<keyword evidence="3" id="KW-0808">Transferase</keyword>
<dbReference type="PROSITE" id="PS50109">
    <property type="entry name" value="HIS_KIN"/>
    <property type="match status" value="1"/>
</dbReference>
<organism evidence="8 9">
    <name type="scientific">Xylanibacter ruminicola</name>
    <name type="common">Prevotella ruminicola</name>
    <dbReference type="NCBI Taxonomy" id="839"/>
    <lineage>
        <taxon>Bacteria</taxon>
        <taxon>Pseudomonadati</taxon>
        <taxon>Bacteroidota</taxon>
        <taxon>Bacteroidia</taxon>
        <taxon>Bacteroidales</taxon>
        <taxon>Prevotellaceae</taxon>
        <taxon>Xylanibacter</taxon>
    </lineage>
</organism>
<evidence type="ECO:0000256" key="3">
    <source>
        <dbReference type="ARBA" id="ARBA00022679"/>
    </source>
</evidence>
<dbReference type="InterPro" id="IPR036097">
    <property type="entry name" value="HisK_dim/P_sf"/>
</dbReference>
<dbReference type="Gene3D" id="1.10.287.130">
    <property type="match status" value="1"/>
</dbReference>
<dbReference type="SMART" id="SM00388">
    <property type="entry name" value="HisKA"/>
    <property type="match status" value="1"/>
</dbReference>
<dbReference type="EMBL" id="FNRF01000003">
    <property type="protein sequence ID" value="SEA60071.1"/>
    <property type="molecule type" value="Genomic_DNA"/>
</dbReference>
<feature type="transmembrane region" description="Helical" evidence="6">
    <location>
        <begin position="6"/>
        <end position="26"/>
    </location>
</feature>
<dbReference type="Gene3D" id="3.30.565.10">
    <property type="entry name" value="Histidine kinase-like ATPase, C-terminal domain"/>
    <property type="match status" value="1"/>
</dbReference>
<dbReference type="OrthoDB" id="9796457at2"/>
<dbReference type="InterPro" id="IPR003594">
    <property type="entry name" value="HATPase_dom"/>
</dbReference>
<evidence type="ECO:0000313" key="9">
    <source>
        <dbReference type="Proteomes" id="UP000182257"/>
    </source>
</evidence>
<evidence type="ECO:0000256" key="5">
    <source>
        <dbReference type="ARBA" id="ARBA00023012"/>
    </source>
</evidence>
<dbReference type="GO" id="GO:0000155">
    <property type="term" value="F:phosphorelay sensor kinase activity"/>
    <property type="evidence" value="ECO:0007669"/>
    <property type="project" value="InterPro"/>
</dbReference>
<dbReference type="Pfam" id="PF02518">
    <property type="entry name" value="HATPase_c"/>
    <property type="match status" value="1"/>
</dbReference>
<dbReference type="PANTHER" id="PTHR43711:SF31">
    <property type="entry name" value="HISTIDINE KINASE"/>
    <property type="match status" value="1"/>
</dbReference>
<keyword evidence="6" id="KW-1133">Transmembrane helix</keyword>
<dbReference type="SMART" id="SM00387">
    <property type="entry name" value="HATPase_c"/>
    <property type="match status" value="1"/>
</dbReference>
<accession>A0A1H4CI26</accession>
<dbReference type="InterPro" id="IPR050736">
    <property type="entry name" value="Sensor_HK_Regulatory"/>
</dbReference>
<dbReference type="CDD" id="cd00082">
    <property type="entry name" value="HisKA"/>
    <property type="match status" value="1"/>
</dbReference>
<evidence type="ECO:0000313" key="8">
    <source>
        <dbReference type="EMBL" id="SEA60071.1"/>
    </source>
</evidence>
<keyword evidence="4 8" id="KW-0418">Kinase</keyword>
<name>A0A1H4CI26_XYLRU</name>
<evidence type="ECO:0000259" key="7">
    <source>
        <dbReference type="PROSITE" id="PS50109"/>
    </source>
</evidence>
<dbReference type="PANTHER" id="PTHR43711">
    <property type="entry name" value="TWO-COMPONENT HISTIDINE KINASE"/>
    <property type="match status" value="1"/>
</dbReference>
<dbReference type="SUPFAM" id="SSF47384">
    <property type="entry name" value="Homodimeric domain of signal transducing histidine kinase"/>
    <property type="match status" value="1"/>
</dbReference>
<gene>
    <name evidence="8" type="ORF">SAMN05216462_1976</name>
</gene>
<dbReference type="InterPro" id="IPR005467">
    <property type="entry name" value="His_kinase_dom"/>
</dbReference>
<dbReference type="Pfam" id="PF00512">
    <property type="entry name" value="HisKA"/>
    <property type="match status" value="1"/>
</dbReference>
<comment type="catalytic activity">
    <reaction evidence="1">
        <text>ATP + protein L-histidine = ADP + protein N-phospho-L-histidine.</text>
        <dbReference type="EC" id="2.7.13.3"/>
    </reaction>
</comment>
<reference evidence="8 9" key="1">
    <citation type="submission" date="2016-10" db="EMBL/GenBank/DDBJ databases">
        <authorList>
            <person name="de Groot N.N."/>
        </authorList>
    </citation>
    <scope>NUCLEOTIDE SEQUENCE [LARGE SCALE GENOMIC DNA]</scope>
    <source>
        <strain evidence="8 9">D31d</strain>
    </source>
</reference>
<keyword evidence="5" id="KW-0902">Two-component regulatory system</keyword>
<evidence type="ECO:0000256" key="6">
    <source>
        <dbReference type="SAM" id="Phobius"/>
    </source>
</evidence>
<evidence type="ECO:0000256" key="4">
    <source>
        <dbReference type="ARBA" id="ARBA00022777"/>
    </source>
</evidence>
<dbReference type="EC" id="2.7.13.3" evidence="2"/>
<sequence length="275" mass="30998">MSWQSIIFILILFLFAICLFLVQHYYHVRLRNEIGRAQRSERIKTVFMANVSHALRTPLNAIITDSQKLLDTEETNPKKLNAAMTTINQNGKQLLYFISQLLELSSFDSNMATFTMIEVNLAELMASYRREAQRDAGANVQVVVRSPLSPHAKGMVDTNLMYQLMTHLLHNALAHTQEGTITIDYDQEDKGLRIEVIDTGDGEPQDFQSNFSTLIQGNDSLALFNQRSGLGLSICKSIVEGLHGTIELKSEKGKGTHVTVWIPCKMRDTKKGLVR</sequence>
<keyword evidence="6" id="KW-0472">Membrane</keyword>
<evidence type="ECO:0000256" key="1">
    <source>
        <dbReference type="ARBA" id="ARBA00000085"/>
    </source>
</evidence>
<evidence type="ECO:0000256" key="2">
    <source>
        <dbReference type="ARBA" id="ARBA00012438"/>
    </source>
</evidence>